<evidence type="ECO:0000259" key="12">
    <source>
        <dbReference type="Pfam" id="PF01113"/>
    </source>
</evidence>
<comment type="similarity">
    <text evidence="1">Belongs to the DapB family.</text>
</comment>
<dbReference type="GO" id="GO:0070402">
    <property type="term" value="F:NADPH binding"/>
    <property type="evidence" value="ECO:0007669"/>
    <property type="project" value="InterPro"/>
</dbReference>
<dbReference type="NCBIfam" id="TIGR02130">
    <property type="entry name" value="dapB_plant"/>
    <property type="match status" value="1"/>
</dbReference>
<keyword evidence="7" id="KW-0457">Lysine biosynthesis</keyword>
<evidence type="ECO:0000313" key="14">
    <source>
        <dbReference type="EMBL" id="GAX77624.1"/>
    </source>
</evidence>
<dbReference type="GO" id="GO:0008839">
    <property type="term" value="F:4-hydroxy-tetrahydrodipicolinate reductase"/>
    <property type="evidence" value="ECO:0007669"/>
    <property type="project" value="UniProtKB-EC"/>
</dbReference>
<protein>
    <recommendedName>
        <fullName evidence="9">4-hydroxy-tetrahydrodipicolinate reductase</fullName>
        <ecNumber evidence="9">1.17.1.8</ecNumber>
    </recommendedName>
</protein>
<dbReference type="SUPFAM" id="SSF51735">
    <property type="entry name" value="NAD(P)-binding Rossmann-fold domains"/>
    <property type="match status" value="1"/>
</dbReference>
<dbReference type="Gene3D" id="3.30.360.10">
    <property type="entry name" value="Dihydrodipicolinate Reductase, domain 2"/>
    <property type="match status" value="1"/>
</dbReference>
<comment type="caution">
    <text evidence="14">The sequence shown here is derived from an EMBL/GenBank/DDBJ whole genome shotgun (WGS) entry which is preliminary data.</text>
</comment>
<dbReference type="InterPro" id="IPR036291">
    <property type="entry name" value="NAD(P)-bd_dom_sf"/>
</dbReference>
<dbReference type="InterPro" id="IPR000846">
    <property type="entry name" value="DapB_N"/>
</dbReference>
<keyword evidence="5" id="KW-0560">Oxidoreductase</keyword>
<reference evidence="14 15" key="1">
    <citation type="submission" date="2017-08" db="EMBL/GenBank/DDBJ databases">
        <title>Acidophilic green algal genome provides insights into adaptation to an acidic environment.</title>
        <authorList>
            <person name="Hirooka S."/>
            <person name="Hirose Y."/>
            <person name="Kanesaki Y."/>
            <person name="Higuchi S."/>
            <person name="Fujiwara T."/>
            <person name="Onuma R."/>
            <person name="Era A."/>
            <person name="Ohbayashi R."/>
            <person name="Uzuka A."/>
            <person name="Nozaki H."/>
            <person name="Yoshikawa H."/>
            <person name="Miyagishima S.Y."/>
        </authorList>
    </citation>
    <scope>NUCLEOTIDE SEQUENCE [LARGE SCALE GENOMIC DNA]</scope>
    <source>
        <strain evidence="14 15">NIES-2499</strain>
    </source>
</reference>
<dbReference type="OrthoDB" id="10259487at2759"/>
<keyword evidence="3" id="KW-0521">NADP</keyword>
<evidence type="ECO:0000256" key="3">
    <source>
        <dbReference type="ARBA" id="ARBA00022857"/>
    </source>
</evidence>
<keyword evidence="4" id="KW-0220">Diaminopimelate biosynthesis</keyword>
<dbReference type="PANTHER" id="PTHR20836:SF0">
    <property type="entry name" value="4-HYDROXY-TETRAHYDRODIPICOLINATE REDUCTASE 1, CHLOROPLASTIC-RELATED"/>
    <property type="match status" value="1"/>
</dbReference>
<keyword evidence="2" id="KW-0028">Amino-acid biosynthesis</keyword>
<evidence type="ECO:0000256" key="6">
    <source>
        <dbReference type="ARBA" id="ARBA00023027"/>
    </source>
</evidence>
<feature type="domain" description="Dihydrodipicolinate reductase C-terminal" evidence="13">
    <location>
        <begin position="122"/>
        <end position="261"/>
    </location>
</feature>
<dbReference type="InterPro" id="IPR022663">
    <property type="entry name" value="DapB_C"/>
</dbReference>
<dbReference type="GO" id="GO:0019877">
    <property type="term" value="P:diaminopimelate biosynthetic process"/>
    <property type="evidence" value="ECO:0007669"/>
    <property type="project" value="UniProtKB-KW"/>
</dbReference>
<feature type="domain" description="Dihydrodipicolinate reductase N-terminal" evidence="12">
    <location>
        <begin position="1"/>
        <end position="117"/>
    </location>
</feature>
<dbReference type="GO" id="GO:0009570">
    <property type="term" value="C:chloroplast stroma"/>
    <property type="evidence" value="ECO:0007669"/>
    <property type="project" value="TreeGrafter"/>
</dbReference>
<dbReference type="PANTHER" id="PTHR20836">
    <property type="entry name" value="DIHYDRODIPICOLINATE REDUCTASE"/>
    <property type="match status" value="1"/>
</dbReference>
<evidence type="ECO:0000256" key="5">
    <source>
        <dbReference type="ARBA" id="ARBA00023002"/>
    </source>
</evidence>
<dbReference type="STRING" id="1157962.A0A250X3H0"/>
<evidence type="ECO:0000256" key="11">
    <source>
        <dbReference type="ARBA" id="ARBA00049396"/>
    </source>
</evidence>
<evidence type="ECO:0000256" key="8">
    <source>
        <dbReference type="ARBA" id="ARBA00037922"/>
    </source>
</evidence>
<evidence type="ECO:0000256" key="10">
    <source>
        <dbReference type="ARBA" id="ARBA00049080"/>
    </source>
</evidence>
<sequence>MGQAVGEAAVRAGLELIPYSFCSSKDSKTKSQIDVGGISVELVGPGQDRDNLIKTLQSQYPNMITVDYTVPDVIHDMVDMYIKHGMPFVMGTTGGDRNRISKEVIESGVYAVIAPNMGKQIVAFQATMETMASNFPGAFSGYTLKVMESHQSSKKDTSGTAKAVVQSFQGLGLNFDVSQIQLIRQPPEQVNVMKVPESALLGHAFHTYQLLSPDGTVTFEFQHNVVGRSTYAEGTVDACLFLAQQVQERAPKTLYNMVDVLRAGAMR</sequence>
<gene>
    <name evidence="14" type="ORF">CEUSTIGMA_g5067.t1</name>
</gene>
<dbReference type="EC" id="1.17.1.8" evidence="9"/>
<evidence type="ECO:0000256" key="7">
    <source>
        <dbReference type="ARBA" id="ARBA00023154"/>
    </source>
</evidence>
<dbReference type="InterPro" id="IPR023940">
    <property type="entry name" value="DHDPR_bac"/>
</dbReference>
<organism evidence="14 15">
    <name type="scientific">Chlamydomonas eustigma</name>
    <dbReference type="NCBI Taxonomy" id="1157962"/>
    <lineage>
        <taxon>Eukaryota</taxon>
        <taxon>Viridiplantae</taxon>
        <taxon>Chlorophyta</taxon>
        <taxon>core chlorophytes</taxon>
        <taxon>Chlorophyceae</taxon>
        <taxon>CS clade</taxon>
        <taxon>Chlamydomonadales</taxon>
        <taxon>Chlamydomonadaceae</taxon>
        <taxon>Chlamydomonas</taxon>
    </lineage>
</organism>
<dbReference type="Gene3D" id="3.40.50.720">
    <property type="entry name" value="NAD(P)-binding Rossmann-like Domain"/>
    <property type="match status" value="1"/>
</dbReference>
<accession>A0A250X3H0</accession>
<proteinExistence type="inferred from homology"/>
<dbReference type="InterPro" id="IPR011859">
    <property type="entry name" value="Dihydrodipicolinate_Rdtase_pln"/>
</dbReference>
<keyword evidence="6" id="KW-0520">NAD</keyword>
<evidence type="ECO:0000259" key="13">
    <source>
        <dbReference type="Pfam" id="PF05173"/>
    </source>
</evidence>
<dbReference type="Pfam" id="PF05173">
    <property type="entry name" value="DapB_C"/>
    <property type="match status" value="1"/>
</dbReference>
<dbReference type="AlphaFoldDB" id="A0A250X3H0"/>
<dbReference type="GO" id="GO:0009089">
    <property type="term" value="P:lysine biosynthetic process via diaminopimelate"/>
    <property type="evidence" value="ECO:0007669"/>
    <property type="project" value="InterPro"/>
</dbReference>
<dbReference type="Pfam" id="PF01113">
    <property type="entry name" value="DapB_N"/>
    <property type="match status" value="1"/>
</dbReference>
<comment type="catalytic activity">
    <reaction evidence="11">
        <text>(S)-2,3,4,5-tetrahydrodipicolinate + NAD(+) + H2O = (2S,4S)-4-hydroxy-2,3,4,5-tetrahydrodipicolinate + NADH + H(+)</text>
        <dbReference type="Rhea" id="RHEA:35323"/>
        <dbReference type="ChEBI" id="CHEBI:15377"/>
        <dbReference type="ChEBI" id="CHEBI:15378"/>
        <dbReference type="ChEBI" id="CHEBI:16845"/>
        <dbReference type="ChEBI" id="CHEBI:57540"/>
        <dbReference type="ChEBI" id="CHEBI:57945"/>
        <dbReference type="ChEBI" id="CHEBI:67139"/>
        <dbReference type="EC" id="1.17.1.8"/>
    </reaction>
</comment>
<keyword evidence="15" id="KW-1185">Reference proteome</keyword>
<dbReference type="EMBL" id="BEGY01000026">
    <property type="protein sequence ID" value="GAX77624.1"/>
    <property type="molecule type" value="Genomic_DNA"/>
</dbReference>
<comment type="catalytic activity">
    <reaction evidence="10">
        <text>(S)-2,3,4,5-tetrahydrodipicolinate + NADP(+) + H2O = (2S,4S)-4-hydroxy-2,3,4,5-tetrahydrodipicolinate + NADPH + H(+)</text>
        <dbReference type="Rhea" id="RHEA:35331"/>
        <dbReference type="ChEBI" id="CHEBI:15377"/>
        <dbReference type="ChEBI" id="CHEBI:15378"/>
        <dbReference type="ChEBI" id="CHEBI:16845"/>
        <dbReference type="ChEBI" id="CHEBI:57783"/>
        <dbReference type="ChEBI" id="CHEBI:58349"/>
        <dbReference type="ChEBI" id="CHEBI:67139"/>
        <dbReference type="EC" id="1.17.1.8"/>
    </reaction>
</comment>
<evidence type="ECO:0000313" key="15">
    <source>
        <dbReference type="Proteomes" id="UP000232323"/>
    </source>
</evidence>
<evidence type="ECO:0000256" key="1">
    <source>
        <dbReference type="ARBA" id="ARBA00006642"/>
    </source>
</evidence>
<comment type="pathway">
    <text evidence="8">Amino-acid biosynthesis; L-lysine biosynthesis via DAP pathway; (S)-tetrahydrodipicolinate from L-aspartate: step 4/4.</text>
</comment>
<name>A0A250X3H0_9CHLO</name>
<evidence type="ECO:0000256" key="2">
    <source>
        <dbReference type="ARBA" id="ARBA00022605"/>
    </source>
</evidence>
<evidence type="ECO:0000256" key="4">
    <source>
        <dbReference type="ARBA" id="ARBA00022915"/>
    </source>
</evidence>
<dbReference type="Proteomes" id="UP000232323">
    <property type="component" value="Unassembled WGS sequence"/>
</dbReference>
<evidence type="ECO:0000256" key="9">
    <source>
        <dbReference type="ARBA" id="ARBA00038983"/>
    </source>
</evidence>